<proteinExistence type="predicted"/>
<dbReference type="PANTHER" id="PTHR38477">
    <property type="entry name" value="HYPOTHETICAL EXPORTED PROTEIN"/>
    <property type="match status" value="1"/>
</dbReference>
<gene>
    <name evidence="1" type="ORF">ETU09_08590</name>
</gene>
<dbReference type="Proteomes" id="UP000319499">
    <property type="component" value="Unassembled WGS sequence"/>
</dbReference>
<comment type="caution">
    <text evidence="1">The sequence shown here is derived from an EMBL/GenBank/DDBJ whole genome shotgun (WGS) entry which is preliminary data.</text>
</comment>
<dbReference type="InterPro" id="IPR032676">
    <property type="entry name" value="YkuD_2"/>
</dbReference>
<name>A0A563D8V2_9FLAO</name>
<sequence length="228" mass="26402">MKNKNLLLLALFLCLFLVSSLALYHKNMYKDAYAYLKVKLFKSINKDIVHLKLKPDNLADKSKEAYQFIQNNGYDTTHAILIDFSIHSGKNRFYVWDYNENKAIIKGLVAHGYGNENFRSTQEKIVFSNVPNSYTSSLGKYKIGVRAPSQWGTKIHYKMHGLEKTNNKAFSRIIVLHSYSQMPDHEIYPEHIPLGYSQGCPVIDNKTMEKMDSLLKNKTKPVLLWIYN</sequence>
<dbReference type="RefSeq" id="WP_146263029.1">
    <property type="nucleotide sequence ID" value="NZ_SELG01000041.1"/>
</dbReference>
<organism evidence="1 2">
    <name type="scientific">Apibacter muscae</name>
    <dbReference type="NCBI Taxonomy" id="2509004"/>
    <lineage>
        <taxon>Bacteria</taxon>
        <taxon>Pseudomonadati</taxon>
        <taxon>Bacteroidota</taxon>
        <taxon>Flavobacteriia</taxon>
        <taxon>Flavobacteriales</taxon>
        <taxon>Weeksellaceae</taxon>
        <taxon>Apibacter</taxon>
    </lineage>
</organism>
<reference evidence="1 2" key="1">
    <citation type="submission" date="2019-02" db="EMBL/GenBank/DDBJ databases">
        <title>Apibacter muscae sp. nov.: a novel member of the house fly microbiota.</title>
        <authorList>
            <person name="Park R."/>
        </authorList>
    </citation>
    <scope>NUCLEOTIDE SEQUENCE [LARGE SCALE GENOMIC DNA]</scope>
    <source>
        <strain evidence="1 2">AL1</strain>
    </source>
</reference>
<dbReference type="PANTHER" id="PTHR38477:SF1">
    <property type="entry name" value="MUREIN L,D-TRANSPEPTIDASE CATALYTIC DOMAIN FAMILY PROTEIN"/>
    <property type="match status" value="1"/>
</dbReference>
<evidence type="ECO:0000313" key="2">
    <source>
        <dbReference type="Proteomes" id="UP000319499"/>
    </source>
</evidence>
<keyword evidence="2" id="KW-1185">Reference proteome</keyword>
<dbReference type="Pfam" id="PF13645">
    <property type="entry name" value="YkuD_2"/>
    <property type="match status" value="1"/>
</dbReference>
<dbReference type="OrthoDB" id="1247236at2"/>
<accession>A0A563D8V2</accession>
<protein>
    <submittedName>
        <fullName evidence="1">Peptidase</fullName>
    </submittedName>
</protein>
<dbReference type="EMBL" id="SELH01000025">
    <property type="protein sequence ID" value="TWP26610.1"/>
    <property type="molecule type" value="Genomic_DNA"/>
</dbReference>
<dbReference type="AlphaFoldDB" id="A0A563D8V2"/>
<evidence type="ECO:0000313" key="1">
    <source>
        <dbReference type="EMBL" id="TWP26610.1"/>
    </source>
</evidence>